<gene>
    <name evidence="1" type="ORF">DC346_04680</name>
</gene>
<dbReference type="STRING" id="40215.BVL33_14215"/>
<dbReference type="RefSeq" id="WP_112986173.1">
    <property type="nucleotide sequence ID" value="NZ_CP131470.1"/>
</dbReference>
<dbReference type="AlphaFoldDB" id="A0A365PKS9"/>
<dbReference type="EMBL" id="QEWH01000024">
    <property type="protein sequence ID" value="RBA49004.1"/>
    <property type="molecule type" value="Genomic_DNA"/>
</dbReference>
<dbReference type="Proteomes" id="UP000253688">
    <property type="component" value="Unassembled WGS sequence"/>
</dbReference>
<comment type="caution">
    <text evidence="1">The sequence shown here is derived from an EMBL/GenBank/DDBJ whole genome shotgun (WGS) entry which is preliminary data.</text>
</comment>
<accession>A0A365PKS9</accession>
<sequence>MAKKNANTAGLGQINQQELQHLITVSTGFIDAYIIDCFDNVPMLLPQNIVLSAMDTETNVDFIEWHDLKLPVFAVNDPKLEEAVALVIEGDDVSERFALVCNEMPESIRLRISEMVDEERDINDSTVFKYVKMGEKQFYVPNLQHIQTKLGL</sequence>
<name>A0A365PKS9_ACIJU</name>
<protein>
    <submittedName>
        <fullName evidence="1">Uncharacterized protein</fullName>
    </submittedName>
</protein>
<evidence type="ECO:0000313" key="1">
    <source>
        <dbReference type="EMBL" id="RBA49004.1"/>
    </source>
</evidence>
<reference evidence="1 2" key="1">
    <citation type="submission" date="2018-04" db="EMBL/GenBank/DDBJ databases">
        <title>Acinetobacter junii Genome sequencing and assembly.</title>
        <authorList>
            <person name="Su J."/>
            <person name="Rensing C."/>
            <person name="Mazhar H.S."/>
        </authorList>
    </citation>
    <scope>NUCLEOTIDE SEQUENCE [LARGE SCALE GENOMIC DNA]</scope>
    <source>
        <strain evidence="1 2">SC22</strain>
    </source>
</reference>
<organism evidence="1 2">
    <name type="scientific">Acinetobacter junii</name>
    <dbReference type="NCBI Taxonomy" id="40215"/>
    <lineage>
        <taxon>Bacteria</taxon>
        <taxon>Pseudomonadati</taxon>
        <taxon>Pseudomonadota</taxon>
        <taxon>Gammaproteobacteria</taxon>
        <taxon>Moraxellales</taxon>
        <taxon>Moraxellaceae</taxon>
        <taxon>Acinetobacter</taxon>
    </lineage>
</organism>
<evidence type="ECO:0000313" key="2">
    <source>
        <dbReference type="Proteomes" id="UP000253688"/>
    </source>
</evidence>
<proteinExistence type="predicted"/>